<feature type="transmembrane region" description="Helical" evidence="12">
    <location>
        <begin position="312"/>
        <end position="333"/>
    </location>
</feature>
<feature type="region of interest" description="Disordered" evidence="11">
    <location>
        <begin position="3060"/>
        <end position="3084"/>
    </location>
</feature>
<dbReference type="EMBL" id="JTDF01006840">
    <property type="protein sequence ID" value="KAF8565390.1"/>
    <property type="molecule type" value="Genomic_DNA"/>
</dbReference>
<feature type="transmembrane region" description="Helical" evidence="12">
    <location>
        <begin position="405"/>
        <end position="425"/>
    </location>
</feature>
<feature type="transmembrane region" description="Helical" evidence="12">
    <location>
        <begin position="773"/>
        <end position="794"/>
    </location>
</feature>
<dbReference type="InterPro" id="IPR056768">
    <property type="entry name" value="THU_Piezo"/>
</dbReference>
<feature type="transmembrane region" description="Helical" evidence="12">
    <location>
        <begin position="2428"/>
        <end position="2447"/>
    </location>
</feature>
<evidence type="ECO:0000313" key="19">
    <source>
        <dbReference type="Proteomes" id="UP000699462"/>
    </source>
</evidence>
<feature type="coiled-coil region" evidence="10">
    <location>
        <begin position="1122"/>
        <end position="1149"/>
    </location>
</feature>
<feature type="domain" description="Piezo transmembrane helical unit" evidence="15">
    <location>
        <begin position="2172"/>
        <end position="2293"/>
    </location>
</feature>
<dbReference type="Pfam" id="PF12166">
    <property type="entry name" value="Piezo_cap"/>
    <property type="match status" value="1"/>
</dbReference>
<keyword evidence="6 12" id="KW-1133">Transmembrane helix</keyword>
<comment type="caution">
    <text evidence="18">The sequence shown here is derived from an EMBL/GenBank/DDBJ whole genome shotgun (WGS) entry which is preliminary data.</text>
</comment>
<dbReference type="InterPro" id="IPR031334">
    <property type="entry name" value="Piezo_cap_dom"/>
</dbReference>
<feature type="transmembrane region" description="Helical" evidence="12">
    <location>
        <begin position="638"/>
        <end position="664"/>
    </location>
</feature>
<evidence type="ECO:0000313" key="18">
    <source>
        <dbReference type="EMBL" id="KAF8565390.1"/>
    </source>
</evidence>
<feature type="transmembrane region" description="Helical" evidence="12">
    <location>
        <begin position="2528"/>
        <end position="2546"/>
    </location>
</feature>
<dbReference type="Proteomes" id="UP000699462">
    <property type="component" value="Unassembled WGS sequence"/>
</dbReference>
<evidence type="ECO:0000256" key="8">
    <source>
        <dbReference type="ARBA" id="ARBA00023136"/>
    </source>
</evidence>
<feature type="transmembrane region" description="Helical" evidence="12">
    <location>
        <begin position="461"/>
        <end position="481"/>
    </location>
</feature>
<feature type="compositionally biased region" description="Basic residues" evidence="11">
    <location>
        <begin position="1402"/>
        <end position="1412"/>
    </location>
</feature>
<evidence type="ECO:0000256" key="7">
    <source>
        <dbReference type="ARBA" id="ARBA00023065"/>
    </source>
</evidence>
<evidence type="ECO:0000256" key="12">
    <source>
        <dbReference type="SAM" id="Phobius"/>
    </source>
</evidence>
<evidence type="ECO:0000256" key="6">
    <source>
        <dbReference type="ARBA" id="ARBA00022989"/>
    </source>
</evidence>
<feature type="domain" description="Piezo TM1-24" evidence="16">
    <location>
        <begin position="193"/>
        <end position="541"/>
    </location>
</feature>
<evidence type="ECO:0000256" key="3">
    <source>
        <dbReference type="ARBA" id="ARBA00022448"/>
    </source>
</evidence>
<feature type="compositionally biased region" description="Low complexity" evidence="11">
    <location>
        <begin position="1870"/>
        <end position="1880"/>
    </location>
</feature>
<feature type="transmembrane region" description="Helical" evidence="12">
    <location>
        <begin position="823"/>
        <end position="841"/>
    </location>
</feature>
<feature type="transmembrane region" description="Helical" evidence="12">
    <location>
        <begin position="2215"/>
        <end position="2233"/>
    </location>
</feature>
<feature type="transmembrane region" description="Helical" evidence="12">
    <location>
        <begin position="431"/>
        <end position="449"/>
    </location>
</feature>
<dbReference type="InterPro" id="IPR031805">
    <property type="entry name" value="Piezo_TM25-28"/>
</dbReference>
<feature type="transmembrane region" description="Helical" evidence="12">
    <location>
        <begin position="2387"/>
        <end position="2408"/>
    </location>
</feature>
<evidence type="ECO:0000256" key="2">
    <source>
        <dbReference type="ARBA" id="ARBA00007821"/>
    </source>
</evidence>
<feature type="transmembrane region" description="Helical" evidence="12">
    <location>
        <begin position="258"/>
        <end position="280"/>
    </location>
</feature>
<dbReference type="InterPro" id="IPR056770">
    <property type="entry name" value="Piezo_THU9_anchor"/>
</dbReference>
<sequence length="3084" mass="349739">MITELLSNAHNVNTSAVAFRPNENLLNVTPEATSPVESANLLGTPGSSMSTNTVKLVGNASTSPSVDEVEVSFPTFPLHQVPADAVDAPASDSTNRLEPSETHPLSVEVNPAVTPSQNLSDCAQTERPFSQQPAQHLLPSTRKDTDSLLIKSQGRKPTKPHVKLSHLVTDRIQPHFDALFGLTPPFVSSIYGNNHNQNNNVRTERPLLLSLHCSIIRNSYIVTLIAMMAWAVAYRSWLSFILLLSACILWISPNSRSACLYASPLIVLYAIVLILIQYVYCMNLTGEELPQEVTPDGLQFSELGMQKWPNPVGALGLQITFLVSFWLTLRLFVNERSERWLNSRSTVRVIPSSSRAVQSLEEISIPEPTSSHVHRPTASAVGAWFGTGFPFGNVDNSAYRRFTELLRAFCVKYWIVVCCLSMLFISTQQPVVIFRIFYMVMLIYFMFTFQVSYRFWRRQMIFFWWFNVVYSMAILLCIYTYQFQGSPEFWQRTTGLSEEVLKDIGLETFASAALFERLLTPVLFLVVIILQVHYFHEPFLKRSALNRFSLLQSPRDVASALPAQCLDRSLAHSHSTTSSLSNFMEDVNSAFHTVVSKLSSWAISLTNCCWRFLEIHWIKLIALLIVHNAVNEVTAPNLVSLVILVICFPFPYLHGFLATITFVWNSLLTFCKMCFQLNFVQFNITIVCDPPINTTSSFENPRWIGLVKVTNFNHYIMPMGALMTVCVCWHAIACRQRQFYNDARHERPRDGIVFPQVTIDSFDKELRNVIKFAINYGFYKFGLELCYCVTVVTACLRADAFSVLYLALMLIFLFTPRDVCAKLWLPYLTVLGVLIPVQYASCVGLPPGLCWAYPWLTNSVETDNLLQWLFLPGAYGPPTAKKLTADFFQFVAVALQYQVFKIERGPFNMQYGGGSNKPVLTNTLPGKNERDFVSSKESYLDYMRHLIFYWSYWVSLAIVLATGVTWITLFCLGYMILSFIYLWMGQNVMLRKRVNLIKSWNVIIGYNFCVILAKCSLQVIGCVYSASMSHQCWFIQLFGVQCMDPLSWSHFDPPAYDKECTTVSSGLHWDVICFIFILFQRKVFMTQSFSHVAFDLNVQSQFASRGAYLINQKLMSGIREQAKREQYSLEKIREKLDAIQRRQAALGRNTANITEHYVMLRSGDYYLFEGDPEQDDDYPFIDEASRDSKKRKDTVSSLPVTATAKPTVSTGFTRSRALSVPQDIRSPVRTPSRSAAASDELLPGVTDSSALARQAGLRNRSVAGVLSHLDQHVVELLSNYTDPYSTVSSRHQENDDTNSNLRPFNSNLAATTDAENAHALGRVLGHRRLRSHPEFLRRQFGASACPQPPGVLQPASAEMPHTLRPVHTFPTQLVEQCVSKTSNKKPDSCRRPGKTSADSLVRRKPHQTHRRILSASAAMTPSTSRVGSTKQTLDPLGVRSAQSSKRPPMGLAVNPLYQFNSSGKTIGPVSFESGLKNISTDPQTERKSSLPSEATENLRRIHRASCQPDSAPVLSIPGRARFVDHSDRQIPIIDRTVEPSEEDDGQEADWDSEGLEDEDDDFDDANPAASSGSHMNPLQLLNRAMEFGACSAVRQYRRSLLAQPISRARLRMTSAVPSSNSAGSRSLHVARATFSAGWIDRSFLCFRLLESQKIRHSSRYSADRGSLIDSQLIPSECFPVDSVRHASLQHFSELGFPDVSGQSRGLTAHQSGLTVPLDHAVQQSYINQSNRGRIVHRLKRAKLSSLASVENEDDPSESMFNQAFETLSSSDEVPANQAMRFRAVPSDSASFEGPLPTHQTGVSSVDPHELRPVPLHSRVPLILKAPKHVRTEQCYQALKAPVSQSQEVDVQQRFVIRQRSSQRPYLQRGLSSDASLSSADYHPGDEDNKELKDELDATARANQREEGCWSKFKATCLIAYMFLISSMDSLIRFLNGLTKQYRRIRRTIELEKRLVKRHVINNSQREEQSPMKHALSPGPHVFVRRNSSDVFCCVPLTDRRARSSNSYTSDHETYYMDVEYLECDPETGGVRLCTDFLRPSKRFPTNTVQQPLHPFVTTPTGCFKARERKASGHPSINTSDNELASLLDIEAAVISIVSPEHDHSAGRNMLDCPSPAADHFVDGQGTLVAVGQSLEQLDALDRHHHQRAKAFRRSRSRAFLFLIALGNLAIVYSEWFCYLLLIVNHMRCSAILSLPYPLMVFLWGMLSVPRPTKTFWIFLITYTEVVIVIKYIFQFRFIYFNDPTDKPSESSEALWLPRLFGIDKNDHYAVFDLVQLITLFLHRGFLKNDGLWRDDMEFVQDLQLVTEGHKRSRKTSKAQNDSGRLLPCDIEEPLVSEELNTHNVGTGRRGLLLFTHRNPSRTWNPFVKLRRFYRKMTNPQYNKKVDVYIYMFLCEFISFWIMIFGYVSFGPSTGMGDNAFEFIKSNRIPLPFISMLLVQFVFIIIDRGLFLRKQVSGKFIFQILHVLLIHGWLFFILPHITKSRFTNGIAPQLLYLIKCVYFSLSAYQIRSGYPLRILGNFLTKNYNYINLVLFKGYLIIPFLYELRNVMDWMWTNSALSLYHWMELEDIYCKIFVLKCWRRSEIAYPTPRGVNRPAGKKALVGGLLLAFFFLCFWGPMTLSSFIGVTFDFNPPMLCTFSLSFGGFPPTFEFASREGNILKIDENVLGDFTRCHEKDLETVGFLNNFESNDIRYITIDGFSGNIWAITPPSYEALLMKLADPKSDLLIHFHMKCRRQTKEIQTSQTSVEDIFSRKLELVEKQQLLQVLNGTSTASPYRSAALEYGLLHSEAPIHTFALDAVTLNAVMPRYVLLRKDRLRAAFARLGVRETYVNVSFVIHRDPVTPQSWWELKERVTAPLSDPCFERLRTPTLGTSGSAVKVLSIVTFNERVSDSLFGKVFSNYGIIGMYAAYIFLANRLLRTIYSNISYVICLEELPHVDRILNLCNEVYLVREYKLLRLEEQLVAKLFFLYRSSETMIKWTRHPKHIVEKFTELSEANTAPSQPQQPLPAMSQNSGNASALFPDVHGQSGSNRYPDPDILLSPRSVPLSSRAMNARNVTVAQPSHDLQTEPLSVRSRHARIPR</sequence>
<organism evidence="18 19">
    <name type="scientific">Paragonimus westermani</name>
    <dbReference type="NCBI Taxonomy" id="34504"/>
    <lineage>
        <taxon>Eukaryota</taxon>
        <taxon>Metazoa</taxon>
        <taxon>Spiralia</taxon>
        <taxon>Lophotrochozoa</taxon>
        <taxon>Platyhelminthes</taxon>
        <taxon>Trematoda</taxon>
        <taxon>Digenea</taxon>
        <taxon>Plagiorchiida</taxon>
        <taxon>Troglotremata</taxon>
        <taxon>Troglotrematidae</taxon>
        <taxon>Paragonimus</taxon>
    </lineage>
</organism>
<keyword evidence="19" id="KW-1185">Reference proteome</keyword>
<dbReference type="GO" id="GO:0008381">
    <property type="term" value="F:mechanosensitive monoatomic ion channel activity"/>
    <property type="evidence" value="ECO:0007669"/>
    <property type="project" value="InterPro"/>
</dbReference>
<evidence type="ECO:0000256" key="11">
    <source>
        <dbReference type="SAM" id="MobiDB-lite"/>
    </source>
</evidence>
<feature type="region of interest" description="Disordered" evidence="11">
    <location>
        <begin position="2997"/>
        <end position="3042"/>
    </location>
</feature>
<dbReference type="OrthoDB" id="303066at2759"/>
<name>A0A8T0DC89_9TREM</name>
<comment type="similarity">
    <text evidence="2">Belongs to the PIEZO (TC 1.A.75) family.</text>
</comment>
<evidence type="ECO:0000259" key="14">
    <source>
        <dbReference type="Pfam" id="PF15917"/>
    </source>
</evidence>
<evidence type="ECO:0000259" key="17">
    <source>
        <dbReference type="Pfam" id="PF24874"/>
    </source>
</evidence>
<proteinExistence type="inferred from homology"/>
<dbReference type="Pfam" id="PF24874">
    <property type="entry name" value="Piezo_THU9_anchor"/>
    <property type="match status" value="1"/>
</dbReference>
<feature type="domain" description="Piezo TM25-28" evidence="14">
    <location>
        <begin position="931"/>
        <end position="1147"/>
    </location>
</feature>
<feature type="transmembrane region" description="Helical" evidence="12">
    <location>
        <begin position="950"/>
        <end position="983"/>
    </location>
</feature>
<dbReference type="Pfam" id="PF15917">
    <property type="entry name" value="Piezo_TM25-28"/>
    <property type="match status" value="1"/>
</dbReference>
<feature type="transmembrane region" description="Helical" evidence="12">
    <location>
        <begin position="2189"/>
        <end position="2208"/>
    </location>
</feature>
<feature type="transmembrane region" description="Helical" evidence="12">
    <location>
        <begin position="1004"/>
        <end position="1026"/>
    </location>
</feature>
<keyword evidence="8 12" id="KW-0472">Membrane</keyword>
<evidence type="ECO:0000256" key="9">
    <source>
        <dbReference type="ARBA" id="ARBA00023303"/>
    </source>
</evidence>
<feature type="region of interest" description="Disordered" evidence="11">
    <location>
        <begin position="1525"/>
        <end position="1575"/>
    </location>
</feature>
<feature type="compositionally biased region" description="Polar residues" evidence="11">
    <location>
        <begin position="2997"/>
        <end position="3019"/>
    </location>
</feature>
<accession>A0A8T0DC89</accession>
<evidence type="ECO:0000259" key="15">
    <source>
        <dbReference type="Pfam" id="PF23188"/>
    </source>
</evidence>
<evidence type="ECO:0000259" key="16">
    <source>
        <dbReference type="Pfam" id="PF24871"/>
    </source>
</evidence>
<reference evidence="18 19" key="1">
    <citation type="submission" date="2019-07" db="EMBL/GenBank/DDBJ databases">
        <title>Annotation for the trematode Paragonimus westermani.</title>
        <authorList>
            <person name="Choi Y.-J."/>
        </authorList>
    </citation>
    <scope>NUCLEOTIDE SEQUENCE [LARGE SCALE GENOMIC DNA]</scope>
    <source>
        <strain evidence="18">180907_Pwestermani</strain>
    </source>
</reference>
<feature type="transmembrane region" description="Helical" evidence="12">
    <location>
        <begin position="518"/>
        <end position="535"/>
    </location>
</feature>
<evidence type="ECO:0000256" key="5">
    <source>
        <dbReference type="ARBA" id="ARBA00022692"/>
    </source>
</evidence>
<evidence type="ECO:0000256" key="4">
    <source>
        <dbReference type="ARBA" id="ARBA00022475"/>
    </source>
</evidence>
<dbReference type="Pfam" id="PF23188">
    <property type="entry name" value="THU_Piezo1"/>
    <property type="match status" value="1"/>
</dbReference>
<gene>
    <name evidence="18" type="ORF">P879_05239</name>
</gene>
<feature type="domain" description="Piezo non-specific cation channel cap" evidence="13">
    <location>
        <begin position="2669"/>
        <end position="2983"/>
    </location>
</feature>
<feature type="region of interest" description="Disordered" evidence="11">
    <location>
        <begin position="1380"/>
        <end position="1449"/>
    </location>
</feature>
<dbReference type="GO" id="GO:0005886">
    <property type="term" value="C:plasma membrane"/>
    <property type="evidence" value="ECO:0007669"/>
    <property type="project" value="UniProtKB-SubCell"/>
</dbReference>
<feature type="domain" description="Piezo THU9 and anchor" evidence="17">
    <location>
        <begin position="2385"/>
        <end position="2622"/>
    </location>
</feature>
<dbReference type="InterPro" id="IPR027272">
    <property type="entry name" value="Piezo"/>
</dbReference>
<feature type="transmembrane region" description="Helical" evidence="12">
    <location>
        <begin position="715"/>
        <end position="734"/>
    </location>
</feature>
<keyword evidence="4" id="KW-1003">Cell membrane</keyword>
<feature type="compositionally biased region" description="Acidic residues" evidence="11">
    <location>
        <begin position="1539"/>
        <end position="1564"/>
    </location>
</feature>
<feature type="transmembrane region" description="Helical" evidence="12">
    <location>
        <begin position="220"/>
        <end position="251"/>
    </location>
</feature>
<feature type="transmembrane region" description="Helical" evidence="12">
    <location>
        <begin position="2459"/>
        <end position="2477"/>
    </location>
</feature>
<dbReference type="PANTHER" id="PTHR47049">
    <property type="entry name" value="PIEZO-TYPE MECHANOSENSITIVE ION CHANNEL HOMOLOG"/>
    <property type="match status" value="1"/>
</dbReference>
<feature type="transmembrane region" description="Helical" evidence="12">
    <location>
        <begin position="2159"/>
        <end position="2183"/>
    </location>
</feature>
<keyword evidence="5 12" id="KW-0812">Transmembrane</keyword>
<feature type="compositionally biased region" description="Polar residues" evidence="11">
    <location>
        <begin position="113"/>
        <end position="134"/>
    </location>
</feature>
<keyword evidence="9" id="KW-0407">Ion channel</keyword>
<feature type="transmembrane region" description="Helical" evidence="12">
    <location>
        <begin position="2601"/>
        <end position="2619"/>
    </location>
</feature>
<evidence type="ECO:0000256" key="10">
    <source>
        <dbReference type="SAM" id="Coils"/>
    </source>
</evidence>
<dbReference type="PANTHER" id="PTHR47049:SF2">
    <property type="entry name" value="PIEZO-TYPE MECHANOSENSITIVE ION CHANNEL HOMOLOG"/>
    <property type="match status" value="1"/>
</dbReference>
<keyword evidence="3" id="KW-0813">Transport</keyword>
<feature type="region of interest" description="Disordered" evidence="11">
    <location>
        <begin position="1865"/>
        <end position="1889"/>
    </location>
</feature>
<feature type="region of interest" description="Disordered" evidence="11">
    <location>
        <begin position="86"/>
        <end position="143"/>
    </location>
</feature>
<evidence type="ECO:0000259" key="13">
    <source>
        <dbReference type="Pfam" id="PF12166"/>
    </source>
</evidence>
<feature type="region of interest" description="Disordered" evidence="11">
    <location>
        <begin position="1474"/>
        <end position="1495"/>
    </location>
</feature>
<evidence type="ECO:0008006" key="20">
    <source>
        <dbReference type="Google" id="ProtNLM"/>
    </source>
</evidence>
<comment type="subcellular location">
    <subcellularLocation>
        <location evidence="1">Cell membrane</location>
        <topology evidence="1">Multi-pass membrane protein</topology>
    </subcellularLocation>
</comment>
<feature type="transmembrane region" description="Helical" evidence="12">
    <location>
        <begin position="800"/>
        <end position="816"/>
    </location>
</feature>
<protein>
    <recommendedName>
        <fullName evidence="20">Piezo-type mechanosensitive ion channel component</fullName>
    </recommendedName>
</protein>
<keyword evidence="10" id="KW-0175">Coiled coil</keyword>
<feature type="region of interest" description="Disordered" evidence="11">
    <location>
        <begin position="1213"/>
        <end position="1239"/>
    </location>
</feature>
<dbReference type="Pfam" id="PF24871">
    <property type="entry name" value="Piezo_TM1-24"/>
    <property type="match status" value="1"/>
</dbReference>
<feature type="compositionally biased region" description="Polar residues" evidence="11">
    <location>
        <begin position="1417"/>
        <end position="1432"/>
    </location>
</feature>
<evidence type="ECO:0000256" key="1">
    <source>
        <dbReference type="ARBA" id="ARBA00004651"/>
    </source>
</evidence>
<keyword evidence="7" id="KW-0406">Ion transport</keyword>
<dbReference type="InterPro" id="IPR056769">
    <property type="entry name" value="Piezo_TM1-24"/>
</dbReference>